<keyword evidence="1" id="KW-0547">Nucleotide-binding</keyword>
<gene>
    <name evidence="3" type="primary">cgtA</name>
    <name evidence="3" type="ORF">K8V23_06015</name>
</gene>
<dbReference type="PROSITE" id="PS51881">
    <property type="entry name" value="OCT"/>
    <property type="match status" value="1"/>
</dbReference>
<feature type="non-terminal residue" evidence="3">
    <location>
        <position position="1"/>
    </location>
</feature>
<dbReference type="SUPFAM" id="SSF102741">
    <property type="entry name" value="Obg GTP-binding protein C-terminal domain"/>
    <property type="match status" value="1"/>
</dbReference>
<proteinExistence type="predicted"/>
<dbReference type="GO" id="GO:0005525">
    <property type="term" value="F:GTP binding"/>
    <property type="evidence" value="ECO:0007669"/>
    <property type="project" value="UniProtKB-KW"/>
</dbReference>
<accession>A0A921FI34</accession>
<dbReference type="Proteomes" id="UP000784793">
    <property type="component" value="Unassembled WGS sequence"/>
</dbReference>
<name>A0A921FI34_9LACO</name>
<evidence type="ECO:0000259" key="2">
    <source>
        <dbReference type="PROSITE" id="PS51881"/>
    </source>
</evidence>
<dbReference type="NCBIfam" id="TIGR03595">
    <property type="entry name" value="Obg_CgtA_exten"/>
    <property type="match status" value="1"/>
</dbReference>
<reference evidence="3" key="2">
    <citation type="submission" date="2021-09" db="EMBL/GenBank/DDBJ databases">
        <authorList>
            <person name="Gilroy R."/>
        </authorList>
    </citation>
    <scope>NUCLEOTIDE SEQUENCE</scope>
    <source>
        <strain evidence="3">CHK194-22301</strain>
    </source>
</reference>
<protein>
    <submittedName>
        <fullName evidence="3">Obg family GTPase CgtA</fullName>
    </submittedName>
</protein>
<reference evidence="3" key="1">
    <citation type="journal article" date="2021" name="PeerJ">
        <title>Extensive microbial diversity within the chicken gut microbiome revealed by metagenomics and culture.</title>
        <authorList>
            <person name="Gilroy R."/>
            <person name="Ravi A."/>
            <person name="Getino M."/>
            <person name="Pursley I."/>
            <person name="Horton D.L."/>
            <person name="Alikhan N.F."/>
            <person name="Baker D."/>
            <person name="Gharbi K."/>
            <person name="Hall N."/>
            <person name="Watson M."/>
            <person name="Adriaenssens E.M."/>
            <person name="Foster-Nyarko E."/>
            <person name="Jarju S."/>
            <person name="Secka A."/>
            <person name="Antonio M."/>
            <person name="Oren A."/>
            <person name="Chaudhuri R.R."/>
            <person name="La Ragione R."/>
            <person name="Hildebrand F."/>
            <person name="Pallen M.J."/>
        </authorList>
    </citation>
    <scope>NUCLEOTIDE SEQUENCE</scope>
    <source>
        <strain evidence="3">CHK194-22301</strain>
    </source>
</reference>
<evidence type="ECO:0000256" key="1">
    <source>
        <dbReference type="ARBA" id="ARBA00023134"/>
    </source>
</evidence>
<dbReference type="AlphaFoldDB" id="A0A921FI34"/>
<dbReference type="EMBL" id="DYXB01000094">
    <property type="protein sequence ID" value="HJF10326.1"/>
    <property type="molecule type" value="Genomic_DNA"/>
</dbReference>
<dbReference type="InterPro" id="IPR015349">
    <property type="entry name" value="OCT_dom"/>
</dbReference>
<dbReference type="Gene3D" id="3.30.300.350">
    <property type="entry name" value="GTP-binding protein OBG, C-terminal domain"/>
    <property type="match status" value="1"/>
</dbReference>
<evidence type="ECO:0000313" key="4">
    <source>
        <dbReference type="Proteomes" id="UP000784793"/>
    </source>
</evidence>
<feature type="domain" description="OCT" evidence="2">
    <location>
        <begin position="24"/>
        <end position="102"/>
    </location>
</feature>
<comment type="caution">
    <text evidence="3">The sequence shown here is derived from an EMBL/GenBank/DDBJ whole genome shotgun (WGS) entry which is preliminary data.</text>
</comment>
<evidence type="ECO:0000313" key="3">
    <source>
        <dbReference type="EMBL" id="HJF10326.1"/>
    </source>
</evidence>
<dbReference type="Pfam" id="PF09269">
    <property type="entry name" value="DUF1967"/>
    <property type="match status" value="1"/>
</dbReference>
<keyword evidence="1" id="KW-0342">GTP-binding</keyword>
<organism evidence="3 4">
    <name type="scientific">Lactobacillus crispatus</name>
    <dbReference type="NCBI Taxonomy" id="47770"/>
    <lineage>
        <taxon>Bacteria</taxon>
        <taxon>Bacillati</taxon>
        <taxon>Bacillota</taxon>
        <taxon>Bacilli</taxon>
        <taxon>Lactobacillales</taxon>
        <taxon>Lactobacillaceae</taxon>
        <taxon>Lactobacillus</taxon>
    </lineage>
</organism>
<dbReference type="InterPro" id="IPR036346">
    <property type="entry name" value="GTP-bd_prot_GTP1/OBG_C_sf"/>
</dbReference>
<sequence length="102" mass="11772">VTEVEQEQAEEQPKLAQKIKEYKYQAPQKNEFTVEQVGEHEFIVKGEQLERLVQMTNLDHQDGIMRLARKLKRLGVDDALREKGAVNGDDVAIGKFVFEFVQ</sequence>